<keyword evidence="3" id="KW-1185">Reference proteome</keyword>
<evidence type="ECO:0000313" key="2">
    <source>
        <dbReference type="EMBL" id="MBT1703041.1"/>
    </source>
</evidence>
<organism evidence="2 3">
    <name type="scientific">Chryseosolibacter indicus</name>
    <dbReference type="NCBI Taxonomy" id="2782351"/>
    <lineage>
        <taxon>Bacteria</taxon>
        <taxon>Pseudomonadati</taxon>
        <taxon>Bacteroidota</taxon>
        <taxon>Cytophagia</taxon>
        <taxon>Cytophagales</taxon>
        <taxon>Chryseotaleaceae</taxon>
        <taxon>Chryseosolibacter</taxon>
    </lineage>
</organism>
<protein>
    <recommendedName>
        <fullName evidence="4">DUF4377 domain-containing protein</fullName>
    </recommendedName>
</protein>
<evidence type="ECO:0008006" key="4">
    <source>
        <dbReference type="Google" id="ProtNLM"/>
    </source>
</evidence>
<proteinExistence type="predicted"/>
<comment type="caution">
    <text evidence="2">The sequence shown here is derived from an EMBL/GenBank/DDBJ whole genome shotgun (WGS) entry which is preliminary data.</text>
</comment>
<reference evidence="2 3" key="1">
    <citation type="submission" date="2021-05" db="EMBL/GenBank/DDBJ databases">
        <title>A Polyphasic approach of four new species of the genus Ohtaekwangia: Ohtaekwangia histidinii sp. nov., Ohtaekwangia cretensis sp. nov., Ohtaekwangia indiensis sp. nov., Ohtaekwangia reichenbachii sp. nov. from diverse environment.</title>
        <authorList>
            <person name="Octaviana S."/>
        </authorList>
    </citation>
    <scope>NUCLEOTIDE SEQUENCE [LARGE SCALE GENOMIC DNA]</scope>
    <source>
        <strain evidence="2 3">PWU20</strain>
    </source>
</reference>
<feature type="chain" id="PRO_5047448341" description="DUF4377 domain-containing protein" evidence="1">
    <location>
        <begin position="25"/>
        <end position="114"/>
    </location>
</feature>
<evidence type="ECO:0000256" key="1">
    <source>
        <dbReference type="SAM" id="SignalP"/>
    </source>
</evidence>
<keyword evidence="1" id="KW-0732">Signal</keyword>
<gene>
    <name evidence="2" type="ORF">KK060_07100</name>
</gene>
<dbReference type="RefSeq" id="WP_254153007.1">
    <property type="nucleotide sequence ID" value="NZ_JAHESD010000011.1"/>
</dbReference>
<name>A0ABS5VNW5_9BACT</name>
<dbReference type="EMBL" id="JAHESD010000011">
    <property type="protein sequence ID" value="MBT1703041.1"/>
    <property type="molecule type" value="Genomic_DNA"/>
</dbReference>
<dbReference type="Proteomes" id="UP000772618">
    <property type="component" value="Unassembled WGS sequence"/>
</dbReference>
<feature type="signal peptide" evidence="1">
    <location>
        <begin position="1"/>
        <end position="24"/>
    </location>
</feature>
<sequence length="114" mass="12117">MKLLTLLSLLVAVSFSNCSENAEASCKTKATVRDLTGLDGCGYVFELEDGSRLVPVLSATHTEGKDKDALSGFEFKEGKVVLIDYKLTASVTTCMSGATVEITCISTLDAKTKN</sequence>
<evidence type="ECO:0000313" key="3">
    <source>
        <dbReference type="Proteomes" id="UP000772618"/>
    </source>
</evidence>
<accession>A0ABS5VNW5</accession>